<dbReference type="Proteomes" id="UP000295294">
    <property type="component" value="Plasmid unnamed1"/>
</dbReference>
<name>A0A4P7LKG4_9BURK</name>
<geneLocation type="plasmid" evidence="1">
    <name>unnamed1</name>
</geneLocation>
<gene>
    <name evidence="1" type="ORF">E0W60_29605</name>
</gene>
<sequence>MDPLSSTTSTDNLQHLQFISNAAQTVFDLTDPFTREPFTRSGMSTCTPVAVSIEEMLGFARAYLRVTLEALTRYMIRLEKKGGL</sequence>
<accession>A0A4P7LKG4</accession>
<evidence type="ECO:0000313" key="2">
    <source>
        <dbReference type="Proteomes" id="UP000295294"/>
    </source>
</evidence>
<dbReference type="EMBL" id="CP038636">
    <property type="protein sequence ID" value="QBY55259.1"/>
    <property type="molecule type" value="Genomic_DNA"/>
</dbReference>
<dbReference type="KEGG" id="cox:E0W60_29605"/>
<evidence type="ECO:0000313" key="1">
    <source>
        <dbReference type="EMBL" id="QBY55259.1"/>
    </source>
</evidence>
<reference evidence="1 2" key="1">
    <citation type="submission" date="2019-03" db="EMBL/GenBank/DDBJ databases">
        <title>Efficiently degradation of phenoxyalkanoic acid herbicides by Cupriavidus oxalaticus strain X32.</title>
        <authorList>
            <person name="Sheng X."/>
        </authorList>
    </citation>
    <scope>NUCLEOTIDE SEQUENCE [LARGE SCALE GENOMIC DNA]</scope>
    <source>
        <strain evidence="1 2">X32</strain>
        <plasmid evidence="1 2">unnamed1</plasmid>
    </source>
</reference>
<dbReference type="AlphaFoldDB" id="A0A4P7LKG4"/>
<proteinExistence type="predicted"/>
<keyword evidence="1" id="KW-0614">Plasmid</keyword>
<protein>
    <submittedName>
        <fullName evidence="1">Uncharacterized protein</fullName>
    </submittedName>
</protein>
<dbReference type="RefSeq" id="WP_135706534.1">
    <property type="nucleotide sequence ID" value="NZ_CP038636.1"/>
</dbReference>
<organism evidence="1 2">
    <name type="scientific">Cupriavidus oxalaticus</name>
    <dbReference type="NCBI Taxonomy" id="96344"/>
    <lineage>
        <taxon>Bacteria</taxon>
        <taxon>Pseudomonadati</taxon>
        <taxon>Pseudomonadota</taxon>
        <taxon>Betaproteobacteria</taxon>
        <taxon>Burkholderiales</taxon>
        <taxon>Burkholderiaceae</taxon>
        <taxon>Cupriavidus</taxon>
    </lineage>
</organism>